<keyword evidence="10 12" id="KW-0472">Membrane</keyword>
<dbReference type="PANTHER" id="PTHR48061">
    <property type="entry name" value="LEUCINE-RICH REPEAT RECEPTOR PROTEIN KINASE EMS1-LIKE-RELATED"/>
    <property type="match status" value="1"/>
</dbReference>
<feature type="chain" id="PRO_5032568274" description="Leucine-rich repeat-containing N-terminal plant-type domain-containing protein" evidence="13">
    <location>
        <begin position="35"/>
        <end position="1015"/>
    </location>
</feature>
<evidence type="ECO:0008006" key="18">
    <source>
        <dbReference type="Google" id="ProtNLM"/>
    </source>
</evidence>
<feature type="signal peptide" evidence="13">
    <location>
        <begin position="1"/>
        <end position="34"/>
    </location>
</feature>
<dbReference type="OrthoDB" id="442066at2759"/>
<evidence type="ECO:0000313" key="17">
    <source>
        <dbReference type="Proteomes" id="UP000604825"/>
    </source>
</evidence>
<dbReference type="PANTHER" id="PTHR48061:SF48">
    <property type="entry name" value="OS01G0162500 PROTEIN"/>
    <property type="match status" value="1"/>
</dbReference>
<feature type="domain" description="Leucine-rich repeat-containing N-terminal plant-type" evidence="14">
    <location>
        <begin position="53"/>
        <end position="94"/>
    </location>
</feature>
<evidence type="ECO:0000256" key="8">
    <source>
        <dbReference type="ARBA" id="ARBA00022737"/>
    </source>
</evidence>
<keyword evidence="9 12" id="KW-1133">Transmembrane helix</keyword>
<accession>A0A811PAN1</accession>
<organism evidence="16 17">
    <name type="scientific">Miscanthus lutarioriparius</name>
    <dbReference type="NCBI Taxonomy" id="422564"/>
    <lineage>
        <taxon>Eukaryota</taxon>
        <taxon>Viridiplantae</taxon>
        <taxon>Streptophyta</taxon>
        <taxon>Embryophyta</taxon>
        <taxon>Tracheophyta</taxon>
        <taxon>Spermatophyta</taxon>
        <taxon>Magnoliopsida</taxon>
        <taxon>Liliopsida</taxon>
        <taxon>Poales</taxon>
        <taxon>Poaceae</taxon>
        <taxon>PACMAD clade</taxon>
        <taxon>Panicoideae</taxon>
        <taxon>Andropogonodae</taxon>
        <taxon>Andropogoneae</taxon>
        <taxon>Saccharinae</taxon>
        <taxon>Miscanthus</taxon>
    </lineage>
</organism>
<dbReference type="InterPro" id="IPR013210">
    <property type="entry name" value="LRR_N_plant-typ"/>
</dbReference>
<evidence type="ECO:0000256" key="12">
    <source>
        <dbReference type="SAM" id="Phobius"/>
    </source>
</evidence>
<evidence type="ECO:0000256" key="5">
    <source>
        <dbReference type="ARBA" id="ARBA00022626"/>
    </source>
</evidence>
<evidence type="ECO:0000256" key="6">
    <source>
        <dbReference type="ARBA" id="ARBA00022692"/>
    </source>
</evidence>
<dbReference type="SMART" id="SM00369">
    <property type="entry name" value="LRR_TYP"/>
    <property type="match status" value="7"/>
</dbReference>
<dbReference type="Proteomes" id="UP000604825">
    <property type="component" value="Unassembled WGS sequence"/>
</dbReference>
<evidence type="ECO:0000313" key="16">
    <source>
        <dbReference type="EMBL" id="CAD6239811.1"/>
    </source>
</evidence>
<reference evidence="16" key="1">
    <citation type="submission" date="2020-10" db="EMBL/GenBank/DDBJ databases">
        <authorList>
            <person name="Han B."/>
            <person name="Lu T."/>
            <person name="Zhao Q."/>
            <person name="Huang X."/>
            <person name="Zhao Y."/>
        </authorList>
    </citation>
    <scope>NUCLEOTIDE SEQUENCE</scope>
</reference>
<dbReference type="Gene3D" id="3.80.10.10">
    <property type="entry name" value="Ribonuclease Inhibitor"/>
    <property type="match status" value="5"/>
</dbReference>
<keyword evidence="3" id="KW-1003">Cell membrane</keyword>
<dbReference type="EMBL" id="CAJGYO010000006">
    <property type="protein sequence ID" value="CAD6239811.1"/>
    <property type="molecule type" value="Genomic_DNA"/>
</dbReference>
<dbReference type="InterPro" id="IPR001611">
    <property type="entry name" value="Leu-rich_rpt"/>
</dbReference>
<proteinExistence type="inferred from homology"/>
<evidence type="ECO:0000256" key="1">
    <source>
        <dbReference type="ARBA" id="ARBA00004251"/>
    </source>
</evidence>
<dbReference type="Pfam" id="PF00560">
    <property type="entry name" value="LRR_1"/>
    <property type="match status" value="7"/>
</dbReference>
<dbReference type="FunFam" id="3.80.10.10:FF:000095">
    <property type="entry name" value="LRR receptor-like serine/threonine-protein kinase GSO1"/>
    <property type="match status" value="1"/>
</dbReference>
<evidence type="ECO:0000259" key="15">
    <source>
        <dbReference type="Pfam" id="PF23598"/>
    </source>
</evidence>
<dbReference type="InterPro" id="IPR055414">
    <property type="entry name" value="LRR_R13L4/SHOC2-like"/>
</dbReference>
<dbReference type="SUPFAM" id="SSF52047">
    <property type="entry name" value="RNI-like"/>
    <property type="match status" value="1"/>
</dbReference>
<dbReference type="GO" id="GO:0009742">
    <property type="term" value="P:brassinosteroid mediated signaling pathway"/>
    <property type="evidence" value="ECO:0007669"/>
    <property type="project" value="UniProtKB-KW"/>
</dbReference>
<evidence type="ECO:0000256" key="7">
    <source>
        <dbReference type="ARBA" id="ARBA00022729"/>
    </source>
</evidence>
<evidence type="ECO:0000256" key="13">
    <source>
        <dbReference type="SAM" id="SignalP"/>
    </source>
</evidence>
<comment type="similarity">
    <text evidence="2">Belongs to the RLP family.</text>
</comment>
<dbReference type="FunFam" id="3.80.10.10:FF:000111">
    <property type="entry name" value="LRR receptor-like serine/threonine-protein kinase ERECTA"/>
    <property type="match status" value="1"/>
</dbReference>
<sequence>MAFHELPVLLLQLLQIIQLVVVLALCSLVPPGAGGGAYTNHTTITASVLPCLPDQALALLQLKQSFSVTNYSTMPFRSWRPGTDCCGWEGVHCDHSNDGRVTSLDLGDYGLLSGGLSPALFKLTSLRYLNLGGNCFNGSQLPAAGFERLTELTHLNLSSSSFSGEIPTGIGSLRNLVSLDLSAAFDILDLADDGYSFNYAGNWLVEPNLARLIANLSSLLELRAGFVDLSNNPAMEWCNALANYTPNLQVLSLPFCQLHGPISASLSRLSSLVLIDLRKNHLDGPIPQFFANFSFLEVLQLSRNHHEGWVSPKIFEQKKLRTVDLSNNIEISGILPNFSADSRLKNLLLGNTNFSGTIPSSISNLQHLKKLALGGRGFSGEIPSSMGQLTSLKLLEVSGFGLVGPVPAWVTNLTSLLVLQFSNCGLSGPIPSFIGNLPKLRKLALFRCNFLGEIPQHISNLTHLNMLLLYSNNLVGTVQLTPFWKLPKLFDLNLSNNLLNVVPEDQDNSSLASLPPIKYLGLASCNISEFPNDLRNLDQISGLDISNNYINGAVPQWVWEKWSSFSFLNLSHNNFTSMGYDYPILPIYVQYFDLSFNNFQGAIPLPQEANWLLDYSSNQFSTIPSNFGTFIVDTASFKASGNKLSGEILAPICTAWSLNLLDLSYNNLNGSIPTCLMEDLNSLQVLNLAGNQLHGELPHSMKEECSLQELDFGSNKIEGKIPRSLVACQWLEIFDIGNNQISDSFPCWMSKLPNLQVLVLKSNNFTGHLGLGPSVAEDRSNCDFLELRVVDLASNNLYGTLPEEWFSNLKSMTASSSNETFMVENRYRHGQAYQFTVEVTHKGHDIAFSNNLVALVFIDVSSNLFHGDIPKSIGDLVYLSELNMSHNALTGPIPNQLGRLNQLESLDLSSNELSGEIPQELASLDFLTTLNLSDNMLVGRIPESIHFGTFTNDSFLGNDGLCGPPLSKGCSNGSNIVLHPPNEKPDVILFLFTGLGFGVGFAFVIVVTWGICIRK</sequence>
<feature type="domain" description="Disease resistance R13L4/SHOC-2-like LRR" evidence="15">
    <location>
        <begin position="335"/>
        <end position="443"/>
    </location>
</feature>
<evidence type="ECO:0000256" key="9">
    <source>
        <dbReference type="ARBA" id="ARBA00022989"/>
    </source>
</evidence>
<evidence type="ECO:0000256" key="11">
    <source>
        <dbReference type="ARBA" id="ARBA00023180"/>
    </source>
</evidence>
<dbReference type="SUPFAM" id="SSF52058">
    <property type="entry name" value="L domain-like"/>
    <property type="match status" value="2"/>
</dbReference>
<comment type="caution">
    <text evidence="16">The sequence shown here is derived from an EMBL/GenBank/DDBJ whole genome shotgun (WGS) entry which is preliminary data.</text>
</comment>
<dbReference type="AlphaFoldDB" id="A0A811PAN1"/>
<dbReference type="Pfam" id="PF08263">
    <property type="entry name" value="LRRNT_2"/>
    <property type="match status" value="1"/>
</dbReference>
<dbReference type="InterPro" id="IPR032675">
    <property type="entry name" value="LRR_dom_sf"/>
</dbReference>
<dbReference type="FunFam" id="3.80.10.10:FF:000041">
    <property type="entry name" value="LRR receptor-like serine/threonine-protein kinase ERECTA"/>
    <property type="match status" value="1"/>
</dbReference>
<dbReference type="GO" id="GO:0005886">
    <property type="term" value="C:plasma membrane"/>
    <property type="evidence" value="ECO:0007669"/>
    <property type="project" value="UniProtKB-SubCell"/>
</dbReference>
<dbReference type="PRINTS" id="PR00019">
    <property type="entry name" value="LEURICHRPT"/>
</dbReference>
<keyword evidence="5" id="KW-1070">Brassinosteroid signaling pathway</keyword>
<evidence type="ECO:0000256" key="10">
    <source>
        <dbReference type="ARBA" id="ARBA00023136"/>
    </source>
</evidence>
<comment type="subcellular location">
    <subcellularLocation>
        <location evidence="1">Cell membrane</location>
        <topology evidence="1">Single-pass type I membrane protein</topology>
    </subcellularLocation>
</comment>
<feature type="transmembrane region" description="Helical" evidence="12">
    <location>
        <begin position="987"/>
        <end position="1012"/>
    </location>
</feature>
<protein>
    <recommendedName>
        <fullName evidence="18">Leucine-rich repeat-containing N-terminal plant-type domain-containing protein</fullName>
    </recommendedName>
</protein>
<gene>
    <name evidence="16" type="ORF">NCGR_LOCUS26662</name>
</gene>
<keyword evidence="11" id="KW-0325">Glycoprotein</keyword>
<dbReference type="Pfam" id="PF23598">
    <property type="entry name" value="LRR_14"/>
    <property type="match status" value="1"/>
</dbReference>
<keyword evidence="7 13" id="KW-0732">Signal</keyword>
<keyword evidence="8" id="KW-0677">Repeat</keyword>
<name>A0A811PAN1_9POAL</name>
<evidence type="ECO:0000256" key="3">
    <source>
        <dbReference type="ARBA" id="ARBA00022475"/>
    </source>
</evidence>
<keyword evidence="6 12" id="KW-0812">Transmembrane</keyword>
<keyword evidence="17" id="KW-1185">Reference proteome</keyword>
<dbReference type="InterPro" id="IPR046956">
    <property type="entry name" value="RLP23-like"/>
</dbReference>
<dbReference type="InterPro" id="IPR003591">
    <property type="entry name" value="Leu-rich_rpt_typical-subtyp"/>
</dbReference>
<evidence type="ECO:0000259" key="14">
    <source>
        <dbReference type="Pfam" id="PF08263"/>
    </source>
</evidence>
<keyword evidence="4" id="KW-0433">Leucine-rich repeat</keyword>
<evidence type="ECO:0000256" key="2">
    <source>
        <dbReference type="ARBA" id="ARBA00009592"/>
    </source>
</evidence>
<evidence type="ECO:0000256" key="4">
    <source>
        <dbReference type="ARBA" id="ARBA00022614"/>
    </source>
</evidence>